<dbReference type="Proteomes" id="UP000282028">
    <property type="component" value="Unassembled WGS sequence"/>
</dbReference>
<dbReference type="AlphaFoldDB" id="A0A3M8CKL2"/>
<dbReference type="Pfam" id="PF02272">
    <property type="entry name" value="DHHA1"/>
    <property type="match status" value="1"/>
</dbReference>
<dbReference type="InterPro" id="IPR051319">
    <property type="entry name" value="Oligoribo/pAp-PDE_c-di-AMP_PDE"/>
</dbReference>
<sequence length="331" mass="35730">MSHNSDQVKEAALFMQEHDRFLVLSHVNPDGDATGSALGVCLMLEKMGKEYIVVNEGETPAKFSFLPRFDLLRNLSEESLDDTFGAVIAVDCADESRMGDVRSLFASGAVLLNIDHHPTNDGFGTVNLIRTDAAATAEILYDVAIAAGVSFDEELALCVYTGLLTDTGGFRYSNTSPRVMEIASKLLHYGVKPGDVAERCLEEITFAHVKILRRALQTLTLSHQNLVASITVRPEDFVQENAAREDAGGLVNYCRNIEGVEVGVSFVESEPGVIKVSMRARDRVDVSAIAKHFGGGGHAKAAGCTMRGNLADVQSKVWQVLGEAVGVKVDE</sequence>
<evidence type="ECO:0000259" key="1">
    <source>
        <dbReference type="Pfam" id="PF01368"/>
    </source>
</evidence>
<dbReference type="InterPro" id="IPR001667">
    <property type="entry name" value="DDH_dom"/>
</dbReference>
<evidence type="ECO:0000313" key="3">
    <source>
        <dbReference type="EMBL" id="RNB76296.1"/>
    </source>
</evidence>
<comment type="caution">
    <text evidence="3">The sequence shown here is derived from an EMBL/GenBank/DDBJ whole genome shotgun (WGS) entry which is preliminary data.</text>
</comment>
<organism evidence="3 4">
    <name type="scientific">Brevibacillus invocatus</name>
    <dbReference type="NCBI Taxonomy" id="173959"/>
    <lineage>
        <taxon>Bacteria</taxon>
        <taxon>Bacillati</taxon>
        <taxon>Bacillota</taxon>
        <taxon>Bacilli</taxon>
        <taxon>Bacillales</taxon>
        <taxon>Paenibacillaceae</taxon>
        <taxon>Brevibacillus</taxon>
    </lineage>
</organism>
<gene>
    <name evidence="3" type="ORF">EDM52_02930</name>
</gene>
<feature type="domain" description="DHHA1" evidence="2">
    <location>
        <begin position="238"/>
        <end position="322"/>
    </location>
</feature>
<dbReference type="GO" id="GO:0003676">
    <property type="term" value="F:nucleic acid binding"/>
    <property type="evidence" value="ECO:0007669"/>
    <property type="project" value="InterPro"/>
</dbReference>
<accession>A0A3M8CKL2</accession>
<evidence type="ECO:0000313" key="4">
    <source>
        <dbReference type="Proteomes" id="UP000282028"/>
    </source>
</evidence>
<evidence type="ECO:0000259" key="2">
    <source>
        <dbReference type="Pfam" id="PF02272"/>
    </source>
</evidence>
<dbReference type="SUPFAM" id="SSF64182">
    <property type="entry name" value="DHH phosphoesterases"/>
    <property type="match status" value="1"/>
</dbReference>
<reference evidence="3 4" key="1">
    <citation type="submission" date="2018-10" db="EMBL/GenBank/DDBJ databases">
        <title>Phylogenomics of Brevibacillus.</title>
        <authorList>
            <person name="Dunlap C."/>
        </authorList>
    </citation>
    <scope>NUCLEOTIDE SEQUENCE [LARGE SCALE GENOMIC DNA]</scope>
    <source>
        <strain evidence="3 4">JCM 12215</strain>
    </source>
</reference>
<dbReference type="RefSeq" id="WP_122907506.1">
    <property type="nucleotide sequence ID" value="NZ_CBCSBE010000008.1"/>
</dbReference>
<dbReference type="PANTHER" id="PTHR47618">
    <property type="entry name" value="BIFUNCTIONAL OLIGORIBONUCLEASE AND PAP PHOSPHATASE NRNA"/>
    <property type="match status" value="1"/>
</dbReference>
<protein>
    <submittedName>
        <fullName evidence="3">Bifunctional oligoribonuclease/PAP phosphatase NrnA</fullName>
    </submittedName>
</protein>
<dbReference type="Gene3D" id="3.10.310.30">
    <property type="match status" value="1"/>
</dbReference>
<dbReference type="EMBL" id="RHHR01000007">
    <property type="protein sequence ID" value="RNB76296.1"/>
    <property type="molecule type" value="Genomic_DNA"/>
</dbReference>
<dbReference type="PANTHER" id="PTHR47618:SF1">
    <property type="entry name" value="BIFUNCTIONAL OLIGORIBONUCLEASE AND PAP PHOSPHATASE NRNA"/>
    <property type="match status" value="1"/>
</dbReference>
<name>A0A3M8CKL2_9BACL</name>
<dbReference type="Pfam" id="PF01368">
    <property type="entry name" value="DHH"/>
    <property type="match status" value="1"/>
</dbReference>
<dbReference type="InterPro" id="IPR038763">
    <property type="entry name" value="DHH_sf"/>
</dbReference>
<dbReference type="Gene3D" id="3.90.1640.10">
    <property type="entry name" value="inorganic pyrophosphatase (n-terminal core)"/>
    <property type="match status" value="1"/>
</dbReference>
<dbReference type="OrthoDB" id="9803668at2"/>
<dbReference type="InterPro" id="IPR003156">
    <property type="entry name" value="DHHA1_dom"/>
</dbReference>
<keyword evidence="4" id="KW-1185">Reference proteome</keyword>
<proteinExistence type="predicted"/>
<feature type="domain" description="DDH" evidence="1">
    <location>
        <begin position="21"/>
        <end position="162"/>
    </location>
</feature>